<evidence type="ECO:0000313" key="5">
    <source>
        <dbReference type="Proteomes" id="UP000800093"/>
    </source>
</evidence>
<evidence type="ECO:0000256" key="1">
    <source>
        <dbReference type="ARBA" id="ARBA00004123"/>
    </source>
</evidence>
<keyword evidence="3" id="KW-0539">Nucleus</keyword>
<protein>
    <recommendedName>
        <fullName evidence="6">THO complex subunit 5</fullName>
    </recommendedName>
</protein>
<proteinExistence type="inferred from homology"/>
<reference evidence="5" key="1">
    <citation type="journal article" date="2020" name="Stud. Mycol.">
        <title>101 Dothideomycetes genomes: A test case for predicting lifestyles and emergence of pathogens.</title>
        <authorList>
            <person name="Haridas S."/>
            <person name="Albert R."/>
            <person name="Binder M."/>
            <person name="Bloem J."/>
            <person name="LaButti K."/>
            <person name="Salamov A."/>
            <person name="Andreopoulos B."/>
            <person name="Baker S."/>
            <person name="Barry K."/>
            <person name="Bills G."/>
            <person name="Bluhm B."/>
            <person name="Cannon C."/>
            <person name="Castanera R."/>
            <person name="Culley D."/>
            <person name="Daum C."/>
            <person name="Ezra D."/>
            <person name="Gonzalez J."/>
            <person name="Henrissat B."/>
            <person name="Kuo A."/>
            <person name="Liang C."/>
            <person name="Lipzen A."/>
            <person name="Lutzoni F."/>
            <person name="Magnuson J."/>
            <person name="Mondo S."/>
            <person name="Nolan M."/>
            <person name="Ohm R."/>
            <person name="Pangilinan J."/>
            <person name="Park H.-J."/>
            <person name="Ramirez L."/>
            <person name="Alfaro M."/>
            <person name="Sun H."/>
            <person name="Tritt A."/>
            <person name="Yoshinaga Y."/>
            <person name="Zwiers L.-H."/>
            <person name="Turgeon B."/>
            <person name="Goodwin S."/>
            <person name="Spatafora J."/>
            <person name="Crous P."/>
            <person name="Grigoriev I."/>
        </authorList>
    </citation>
    <scope>NUCLEOTIDE SEQUENCE [LARGE SCALE GENOMIC DNA]</scope>
    <source>
        <strain evidence="5">CBS 304.66</strain>
    </source>
</reference>
<evidence type="ECO:0008006" key="6">
    <source>
        <dbReference type="Google" id="ProtNLM"/>
    </source>
</evidence>
<dbReference type="AlphaFoldDB" id="A0A9P4N4Y8"/>
<organism evidence="4 5">
    <name type="scientific">Lojkania enalia</name>
    <dbReference type="NCBI Taxonomy" id="147567"/>
    <lineage>
        <taxon>Eukaryota</taxon>
        <taxon>Fungi</taxon>
        <taxon>Dikarya</taxon>
        <taxon>Ascomycota</taxon>
        <taxon>Pezizomycotina</taxon>
        <taxon>Dothideomycetes</taxon>
        <taxon>Pleosporomycetidae</taxon>
        <taxon>Pleosporales</taxon>
        <taxon>Pleosporales incertae sedis</taxon>
        <taxon>Lojkania</taxon>
    </lineage>
</organism>
<keyword evidence="5" id="KW-1185">Reference proteome</keyword>
<evidence type="ECO:0000256" key="3">
    <source>
        <dbReference type="ARBA" id="ARBA00023242"/>
    </source>
</evidence>
<evidence type="ECO:0000313" key="4">
    <source>
        <dbReference type="EMBL" id="KAF2266337.1"/>
    </source>
</evidence>
<dbReference type="GO" id="GO:0006406">
    <property type="term" value="P:mRNA export from nucleus"/>
    <property type="evidence" value="ECO:0007669"/>
    <property type="project" value="TreeGrafter"/>
</dbReference>
<name>A0A9P4N4Y8_9PLEO</name>
<gene>
    <name evidence="4" type="ORF">CC78DRAFT_492052</name>
</gene>
<dbReference type="GO" id="GO:0000445">
    <property type="term" value="C:THO complex part of transcription export complex"/>
    <property type="evidence" value="ECO:0007669"/>
    <property type="project" value="TreeGrafter"/>
</dbReference>
<comment type="caution">
    <text evidence="4">The sequence shown here is derived from an EMBL/GenBank/DDBJ whole genome shotgun (WGS) entry which is preliminary data.</text>
</comment>
<dbReference type="OrthoDB" id="20582at2759"/>
<dbReference type="EMBL" id="ML986599">
    <property type="protein sequence ID" value="KAF2266337.1"/>
    <property type="molecule type" value="Genomic_DNA"/>
</dbReference>
<dbReference type="PANTHER" id="PTHR13375:SF3">
    <property type="entry name" value="THO COMPLEX SUBUNIT 5 HOMOLOG"/>
    <property type="match status" value="1"/>
</dbReference>
<accession>A0A9P4N4Y8</accession>
<dbReference type="GO" id="GO:0003729">
    <property type="term" value="F:mRNA binding"/>
    <property type="evidence" value="ECO:0007669"/>
    <property type="project" value="TreeGrafter"/>
</dbReference>
<dbReference type="PANTHER" id="PTHR13375">
    <property type="entry name" value="FMS INTERACTING PROTEIN"/>
    <property type="match status" value="1"/>
</dbReference>
<sequence>MDSSQANGTAANPTLPVDLVNVDMSSFNIGDYIRTPSIKKLYDENQKLKRMVTELAEYQIANPKVLNPTTRTEIDHEQRVEREIAKKQKYIRAQLAVVKALFRQGAMAVREEKAKTAESRSVNDQLILQLHNLNYEEQSQASEISAAQNYDHKYTKLLLVPVEDFLEEFPEHQGASEQDLMKARIDHEYQIRVKLEEQRQEKLKQKQLLIAEVKKGKDDLTKLDGMLETFIEAADPIKKALATE</sequence>
<dbReference type="InterPro" id="IPR019163">
    <property type="entry name" value="THO_Thoc5"/>
</dbReference>
<evidence type="ECO:0000256" key="2">
    <source>
        <dbReference type="ARBA" id="ARBA00008044"/>
    </source>
</evidence>
<dbReference type="Proteomes" id="UP000800093">
    <property type="component" value="Unassembled WGS sequence"/>
</dbReference>
<comment type="similarity">
    <text evidence="2">Belongs to the THOC5 family.</text>
</comment>
<dbReference type="Pfam" id="PF09766">
    <property type="entry name" value="FmiP_Thoc5"/>
    <property type="match status" value="1"/>
</dbReference>
<comment type="subcellular location">
    <subcellularLocation>
        <location evidence="1">Nucleus</location>
    </subcellularLocation>
</comment>